<keyword evidence="2" id="KW-1133">Transmembrane helix</keyword>
<feature type="domain" description="Cation channel complex component UNC80 N-terminal" evidence="3">
    <location>
        <begin position="47"/>
        <end position="238"/>
    </location>
</feature>
<feature type="region of interest" description="Disordered" evidence="1">
    <location>
        <begin position="290"/>
        <end position="317"/>
    </location>
</feature>
<feature type="region of interest" description="Disordered" evidence="1">
    <location>
        <begin position="662"/>
        <end position="686"/>
    </location>
</feature>
<dbReference type="WBParaSite" id="MhA1_Contig759.frz3.fgene2">
    <property type="protein sequence ID" value="MhA1_Contig759.frz3.fgene2"/>
    <property type="gene ID" value="MhA1_Contig759.frz3.fgene2"/>
</dbReference>
<feature type="region of interest" description="Disordered" evidence="1">
    <location>
        <begin position="1895"/>
        <end position="1916"/>
    </location>
</feature>
<feature type="region of interest" description="Disordered" evidence="1">
    <location>
        <begin position="1931"/>
        <end position="1954"/>
    </location>
</feature>
<feature type="region of interest" description="Disordered" evidence="1">
    <location>
        <begin position="2049"/>
        <end position="2068"/>
    </location>
</feature>
<dbReference type="Pfam" id="PF19424">
    <property type="entry name" value="UNC80"/>
    <property type="match status" value="2"/>
</dbReference>
<feature type="compositionally biased region" description="Polar residues" evidence="1">
    <location>
        <begin position="1149"/>
        <end position="1165"/>
    </location>
</feature>
<keyword evidence="2" id="KW-0472">Membrane</keyword>
<feature type="compositionally biased region" description="Polar residues" evidence="1">
    <location>
        <begin position="380"/>
        <end position="406"/>
    </location>
</feature>
<feature type="compositionally biased region" description="Polar residues" evidence="1">
    <location>
        <begin position="629"/>
        <end position="645"/>
    </location>
</feature>
<dbReference type="PANTHER" id="PTHR31781:SF1">
    <property type="entry name" value="PROTEIN UNC-80 HOMOLOG"/>
    <property type="match status" value="1"/>
</dbReference>
<feature type="region of interest" description="Disordered" evidence="1">
    <location>
        <begin position="1393"/>
        <end position="1416"/>
    </location>
</feature>
<feature type="compositionally biased region" description="Polar residues" evidence="1">
    <location>
        <begin position="564"/>
        <end position="575"/>
    </location>
</feature>
<feature type="region of interest" description="Disordered" evidence="1">
    <location>
        <begin position="332"/>
        <end position="354"/>
    </location>
</feature>
<sequence>MHVRYLQHSSHGTVQLLLMPLSAGILGNDSQNETKTNNSEDENETEPIPLPIQSFLWRQTNPFLGSRINKLQDASCVTFERVIVQNILHGLSPSLSEAISSISRWNLVRASFPHIIQCSATLLTERAGEEESLAMSSSLVKILYILHWLLIDANVECLSNELSAPSTNGSNYLNVRQFTYPISSIQLFVYLLAPLFHVVHEEEIEGHIRLESGLRLWAALWQQRLPELLCFSAPVKQRRNQLTLLNTSTLLPWTKRTQSTAADQGIYIGEKAPLATSAFAPFVSVRRPSQIPPSSSTYGINPPQINTAIPPPKPPRTDLNVLQELEMQKKNKNEIEQETEKIDNKQQLTTTTLGTTSQGIVRSVSDYKSSAAEQQSQQELTSNLRKSRTTTDAFQSNKSIENSPDSLNDDICSNGIQKIDDLFHYSDGGFSSFNLSLSGGANAPIVKMNEICSGASIDSESVNGTNILLEKQKEEETIGGVSTTNILATTTTKSSLRTLTCNLSGDDTTSQSSQQTVIARPTQQQTIKQPKQHSSIAPTPKLSKIITKRSDSEMSAGLGEKSTGDSPFPSTTSLTADPHEANYLDIAILRCLLIKNWSEKGVFWAVRYLLNRLMAMRQYRSLHEGTFRSRCNSDSAANRKTSKNETANLESQYLTWADLQQENTSTQKETKIPSPQKQQQPPIENIPLIKERRKSLLGLKRSSLAEQKQEIAKQKEDQQSYLLPKIDSDRRRRRISANTLPIKQTKKISRAEISSGISNINVRSRSEPSLYSRHSDTLIYGGGSSICHSSLQTAQDKSSSPPNYQRKFSQFFPEAIGSTQFIERNGHLSMLALLKTLGTLMERCSVVKVSEIVLNICDILLNMEYYGASLFFENILHILHRVCLQLGCPNGCNEGSIKCPQAEFLRIKLRNLIAQMHRINSELLIELLRQLVKSTPIAQMIDTLHSLTIFCRASPSFNRLHQRSSRLTSSGKAQQTQSTNKTNLTAKMPPTYKNNFNEAYGGIESILMSAILGPLLSKLTACSAELWQPENMSLAQDSAMSAKTINRIGSARCPWSEPPQSTTTSNALPTISKNRLTTNINNSQSLSLAPAREYAASLRRGLFRKKEWMQTTLTKEELTGSCGADSDGGGTLNGGGDSTQSTPPPRIHPSTSMDDSSLGSPQPQVVTLAPKKRGGKSSSTNKGSGATGRLLGLLKGARHGTTSSEQTVVNLGDDDGSLNATSDEQQPTTSVVEDYRESSLGGGGSLDAGSVGHGVKSNIGSNIRATPPSRLTAPKAHFGIIESEEKGGGHFDQSSAILPQNIPNFLPQRKFVQIKEIREGAARFAFILENSKPGTFPDAPLIAALPELKSTVLSRAVLLLECVHFVHRCNHGSWPDWIRSGMSLPGRLFTSSNTGSGGCVPQTPLQPQSSIRISGGGGASRRTALMQRAIGRAFFAWAFQLGIRLQRQLDLETELKSSAEIRHLKLMDELEDFLDDGTVNDNTGDKDGKGLGNAFPVALQLMVCMLLQQITSFLRETFQLLPRSRQLSQKANSAVSSGWERMQSNRRWSILSNTFNPQMLQQQQQHLDVVSGSVHSINELHPERRISYSTADDENSPRGSHDLIGEEQHQQLLQQQLLEKTGKEKSPNYHIHPRSNTQSPSTLSSTLLRFASRSRLFGKVDYSPLMQNETTELINLLQTEKNNLKRRNCLSEERKYPPLIIDKARSEKSRRSAGAGKDFGNSHSCSRSVRRLAQGRQRLLKRSSPSSGGIAQQQQQTPPPSASSVVDTSSSVFTPNLNRSFRESFRIRKFSKSAQQHPSTAVAPVEMTESMLGESVPLVRRATADDDPSVVDIIKQQRMVSFAHRRRRTTSFKTRVSRSLIPRHSMRVGKIQTENNEEIDLELGENENIILANSDEIPSSSEQNIATTSQQGPSRSPIFMLSIAQKGSRLKPSLDGQQIQSQQQQPPHSPERLSCGTAASVLQKEQGEEDDEEEMIKNMPWLKTLLAFSQRYGFSCAHENFCSKWCFERIYRQCSRLVEALSIVYGHHSLEGRIDKRQQFIERWQSIQHNAQKRHSSNPPRRESANVRQSGVDRMPLALRGLIIEKLMEIEEIKAKKSDETETIAEPKELKQQKPSPIFGMLKIQLLGLVHSPISTLLKSIVLLKGEQLVPVIPIAWTLLTRIEDANLTATAAAFFICCAVKCPQEINNLMSADLASIDPSVRTLAIKRFYVLWRQRFHVWLKLEEGAQLLFKVPPPSIDFTLPSPSIGQNQVSVVDPPWMPPLKTKIEELSLKEEEQSTTQTIMAMTRTRRKQKQEMVRKALRRAEERQRELREQFPLRATAVVQQAAYEPALFQHQQLIVQADNATSGVTGGDESTIAETALSVPTRQIAIPVAQPLFPSSILSVVPTIVELLDDPQVDNGGVSVGEACRNVIWNCLVEDTSLFLRHFFEKFTNRDKQKQMLALLRRLVLRFRPLPPQTAHTILNALLGLVMFYVRTPGGGIEGGEIGGNDRSLALALSVCWLIVPYVHGLYFKDLKQTLKKEQCDQAIMITANLPSAKKVLVHGLPSDQLQSTGYSGIPAQFPVLEETQFQHLINESLHFFGIEENNLNKQQQYYLYDPKTFILHNPNSYVRDFYFFHRSFYPQLQLLRLDAETAEQRIREHAFHQKLIETGKVLLTHNALRHSPESVVPQRIFFLHDEFTHLPSFPRKAVESCFGMYQGLWGDELQAIDALHKFSWANLMSNMFEKMENVFMFGDLHLFINVINGVMIIHCEDVLILRRCMAAYLTMSIHFQSLFAIQGFFLIMPTILRCYW</sequence>
<evidence type="ECO:0000256" key="1">
    <source>
        <dbReference type="SAM" id="MobiDB-lite"/>
    </source>
</evidence>
<dbReference type="Proteomes" id="UP000095281">
    <property type="component" value="Unplaced"/>
</dbReference>
<feature type="region of interest" description="Disordered" evidence="1">
    <location>
        <begin position="550"/>
        <end position="576"/>
    </location>
</feature>
<feature type="transmembrane region" description="Helical" evidence="2">
    <location>
        <begin position="2734"/>
        <end position="2753"/>
    </location>
</feature>
<dbReference type="Pfam" id="PF15778">
    <property type="entry name" value="UNC80_N"/>
    <property type="match status" value="1"/>
</dbReference>
<feature type="compositionally biased region" description="Gly residues" evidence="1">
    <location>
        <begin position="1126"/>
        <end position="1137"/>
    </location>
</feature>
<feature type="region of interest" description="Disordered" evidence="1">
    <location>
        <begin position="1623"/>
        <end position="1643"/>
    </location>
</feature>
<keyword evidence="2" id="KW-0812">Transmembrane</keyword>
<dbReference type="Pfam" id="PF20262">
    <property type="entry name" value="UNC80_C"/>
    <property type="match status" value="1"/>
</dbReference>
<dbReference type="GO" id="GO:0030424">
    <property type="term" value="C:axon"/>
    <property type="evidence" value="ECO:0007669"/>
    <property type="project" value="TreeGrafter"/>
</dbReference>
<feature type="compositionally biased region" description="Low complexity" evidence="1">
    <location>
        <begin position="369"/>
        <end position="379"/>
    </location>
</feature>
<evidence type="ECO:0000259" key="4">
    <source>
        <dbReference type="Pfam" id="PF19424"/>
    </source>
</evidence>
<feature type="compositionally biased region" description="Polar residues" evidence="1">
    <location>
        <begin position="292"/>
        <end position="307"/>
    </location>
</feature>
<evidence type="ECO:0000259" key="5">
    <source>
        <dbReference type="Pfam" id="PF20262"/>
    </source>
</evidence>
<protein>
    <submittedName>
        <fullName evidence="7">UNC80 domain-containing protein</fullName>
    </submittedName>
</protein>
<dbReference type="GO" id="GO:0055080">
    <property type="term" value="P:monoatomic cation homeostasis"/>
    <property type="evidence" value="ECO:0007669"/>
    <property type="project" value="TreeGrafter"/>
</dbReference>
<feature type="region of interest" description="Disordered" evidence="1">
    <location>
        <begin position="366"/>
        <end position="406"/>
    </location>
</feature>
<feature type="compositionally biased region" description="Basic and acidic residues" evidence="1">
    <location>
        <begin position="332"/>
        <end position="344"/>
    </location>
</feature>
<feature type="domain" description="Protein UNC80 central region" evidence="4">
    <location>
        <begin position="1308"/>
        <end position="1631"/>
    </location>
</feature>
<feature type="compositionally biased region" description="Polar residues" evidence="1">
    <location>
        <begin position="1200"/>
        <end position="1209"/>
    </location>
</feature>
<feature type="domain" description="Protein UNC80 central region" evidence="4">
    <location>
        <begin position="1956"/>
        <end position="2336"/>
    </location>
</feature>
<dbReference type="GO" id="GO:0005261">
    <property type="term" value="F:monoatomic cation channel activity"/>
    <property type="evidence" value="ECO:0007669"/>
    <property type="project" value="TreeGrafter"/>
</dbReference>
<dbReference type="InterPro" id="IPR046460">
    <property type="entry name" value="UNC80_C"/>
</dbReference>
<feature type="compositionally biased region" description="Polar residues" evidence="1">
    <location>
        <begin position="1896"/>
        <end position="1914"/>
    </location>
</feature>
<name>A0A1I8BZ23_MELHA</name>
<feature type="compositionally biased region" description="Low complexity" evidence="1">
    <location>
        <begin position="672"/>
        <end position="683"/>
    </location>
</feature>
<evidence type="ECO:0000259" key="3">
    <source>
        <dbReference type="Pfam" id="PF15778"/>
    </source>
</evidence>
<evidence type="ECO:0000313" key="7">
    <source>
        <dbReference type="WBParaSite" id="MhA1_Contig759.frz3.fgene2"/>
    </source>
</evidence>
<dbReference type="InterPro" id="IPR031542">
    <property type="entry name" value="UNC80_N"/>
</dbReference>
<feature type="compositionally biased region" description="Basic and acidic residues" evidence="1">
    <location>
        <begin position="1700"/>
        <end position="1710"/>
    </location>
</feature>
<feature type="transmembrane region" description="Helical" evidence="2">
    <location>
        <begin position="2773"/>
        <end position="2792"/>
    </location>
</feature>
<keyword evidence="6" id="KW-1185">Reference proteome</keyword>
<evidence type="ECO:0000313" key="6">
    <source>
        <dbReference type="Proteomes" id="UP000095281"/>
    </source>
</evidence>
<accession>A0A1I8BZ23</accession>
<feature type="compositionally biased region" description="Polar residues" evidence="1">
    <location>
        <begin position="1218"/>
        <end position="1231"/>
    </location>
</feature>
<feature type="region of interest" description="Disordered" evidence="1">
    <location>
        <begin position="1700"/>
        <end position="1770"/>
    </location>
</feature>
<dbReference type="PANTHER" id="PTHR31781">
    <property type="entry name" value="UNC80"/>
    <property type="match status" value="1"/>
</dbReference>
<dbReference type="OMA" id="GIVNWFR"/>
<feature type="region of interest" description="Disordered" evidence="1">
    <location>
        <begin position="964"/>
        <end position="990"/>
    </location>
</feature>
<dbReference type="InterPro" id="IPR045852">
    <property type="entry name" value="UNC80_central"/>
</dbReference>
<feature type="compositionally biased region" description="Polar residues" evidence="1">
    <location>
        <begin position="964"/>
        <end position="985"/>
    </location>
</feature>
<feature type="region of interest" description="Disordered" evidence="1">
    <location>
        <begin position="626"/>
        <end position="645"/>
    </location>
</feature>
<feature type="region of interest" description="Disordered" evidence="1">
    <location>
        <begin position="1581"/>
        <end position="1602"/>
    </location>
</feature>
<reference evidence="7" key="1">
    <citation type="submission" date="2016-11" db="UniProtKB">
        <authorList>
            <consortium name="WormBaseParasite"/>
        </authorList>
    </citation>
    <scope>IDENTIFICATION</scope>
</reference>
<organism evidence="6 7">
    <name type="scientific">Meloidogyne hapla</name>
    <name type="common">Root-knot nematode worm</name>
    <dbReference type="NCBI Taxonomy" id="6305"/>
    <lineage>
        <taxon>Eukaryota</taxon>
        <taxon>Metazoa</taxon>
        <taxon>Ecdysozoa</taxon>
        <taxon>Nematoda</taxon>
        <taxon>Chromadorea</taxon>
        <taxon>Rhabditida</taxon>
        <taxon>Tylenchina</taxon>
        <taxon>Tylenchomorpha</taxon>
        <taxon>Tylenchoidea</taxon>
        <taxon>Meloidogynidae</taxon>
        <taxon>Meloidogyninae</taxon>
        <taxon>Meloidogyne</taxon>
    </lineage>
</organism>
<feature type="compositionally biased region" description="Low complexity" evidence="1">
    <location>
        <begin position="1743"/>
        <end position="1770"/>
    </location>
</feature>
<dbReference type="GO" id="GO:0034703">
    <property type="term" value="C:cation channel complex"/>
    <property type="evidence" value="ECO:0007669"/>
    <property type="project" value="TreeGrafter"/>
</dbReference>
<evidence type="ECO:0000256" key="2">
    <source>
        <dbReference type="SAM" id="Phobius"/>
    </source>
</evidence>
<feature type="region of interest" description="Disordered" evidence="1">
    <location>
        <begin position="1117"/>
        <end position="1237"/>
    </location>
</feature>
<feature type="domain" description="Protein UNC80 C-terminal" evidence="5">
    <location>
        <begin position="2368"/>
        <end position="2795"/>
    </location>
</feature>
<proteinExistence type="predicted"/>